<dbReference type="PRINTS" id="PR00376">
    <property type="entry name" value="IL1BCENZYME"/>
</dbReference>
<evidence type="ECO:0000256" key="1">
    <source>
        <dbReference type="ARBA" id="ARBA00010134"/>
    </source>
</evidence>
<dbReference type="FunCoup" id="A0A6J2Y9G9">
    <property type="interactions" value="1071"/>
</dbReference>
<keyword evidence="5" id="KW-0788">Thiol protease</keyword>
<dbReference type="PROSITE" id="PS50208">
    <property type="entry name" value="CASPASE_P20"/>
    <property type="match status" value="1"/>
</dbReference>
<organism evidence="11 12">
    <name type="scientific">Sitophilus oryzae</name>
    <name type="common">Rice weevil</name>
    <name type="synonym">Curculio oryzae</name>
    <dbReference type="NCBI Taxonomy" id="7048"/>
    <lineage>
        <taxon>Eukaryota</taxon>
        <taxon>Metazoa</taxon>
        <taxon>Ecdysozoa</taxon>
        <taxon>Arthropoda</taxon>
        <taxon>Hexapoda</taxon>
        <taxon>Insecta</taxon>
        <taxon>Pterygota</taxon>
        <taxon>Neoptera</taxon>
        <taxon>Endopterygota</taxon>
        <taxon>Coleoptera</taxon>
        <taxon>Polyphaga</taxon>
        <taxon>Cucujiformia</taxon>
        <taxon>Curculionidae</taxon>
        <taxon>Dryophthorinae</taxon>
        <taxon>Sitophilus</taxon>
    </lineage>
</organism>
<gene>
    <name evidence="12" type="primary">LOC115885196</name>
</gene>
<accession>A0A6J2Y9G9</accession>
<dbReference type="AlphaFoldDB" id="A0A6J2Y9G9"/>
<dbReference type="InParanoid" id="A0A6J2Y9G9"/>
<dbReference type="SMART" id="SM00115">
    <property type="entry name" value="CASc"/>
    <property type="match status" value="1"/>
</dbReference>
<dbReference type="GO" id="GO:0006508">
    <property type="term" value="P:proteolysis"/>
    <property type="evidence" value="ECO:0007669"/>
    <property type="project" value="UniProtKB-KW"/>
</dbReference>
<dbReference type="InterPro" id="IPR029030">
    <property type="entry name" value="Caspase-like_dom_sf"/>
</dbReference>
<dbReference type="GO" id="GO:1990525">
    <property type="term" value="F:BIR domain binding"/>
    <property type="evidence" value="ECO:0007669"/>
    <property type="project" value="UniProtKB-ARBA"/>
</dbReference>
<evidence type="ECO:0000313" key="11">
    <source>
        <dbReference type="Proteomes" id="UP000504635"/>
    </source>
</evidence>
<dbReference type="InterPro" id="IPR033139">
    <property type="entry name" value="Caspase_cys_AS"/>
</dbReference>
<dbReference type="InterPro" id="IPR015917">
    <property type="entry name" value="Pept_C14A"/>
</dbReference>
<dbReference type="RefSeq" id="XP_030759881.1">
    <property type="nucleotide sequence ID" value="XM_030904021.1"/>
</dbReference>
<keyword evidence="3" id="KW-0053">Apoptosis</keyword>
<feature type="domain" description="Caspase family p20" evidence="10">
    <location>
        <begin position="80"/>
        <end position="203"/>
    </location>
</feature>
<sequence>MSTMDGKGEDEVGGTDHAPEEYHDAEDGNCINGNGKYEFQENENDDEGDALGRPGGRPGEVYAPMPVPKYATHYKMNHPKRGLALIFNHEVFECGGLKSRSGTNEDCNNLKLCLSSLGFEVMVFKDLIYTDLESQVRAVSKMDHTNHDCVMFAILSHGEMNIVYAKDTPYKPESLWSLFTADKCPSLAGKPKMFFLQACQGDKLDGGVHLHTTETDGDMHNTYKIPVQADFLIVYSTVKGYYSWRNTTKGSWFVQALCEELRQRAHELDLMTILTFVSQRVAMDFESNVPDSITMHRQKQIPCVMSMLTRLIQFNVPGSNLDSSVAIKAKKPRKRFSGIFKT</sequence>
<dbReference type="InterPro" id="IPR011600">
    <property type="entry name" value="Pept_C14_caspase"/>
</dbReference>
<evidence type="ECO:0000256" key="2">
    <source>
        <dbReference type="ARBA" id="ARBA00022670"/>
    </source>
</evidence>
<dbReference type="InterPro" id="IPR002398">
    <property type="entry name" value="Pept_C14"/>
</dbReference>
<dbReference type="GO" id="GO:0005737">
    <property type="term" value="C:cytoplasm"/>
    <property type="evidence" value="ECO:0007669"/>
    <property type="project" value="TreeGrafter"/>
</dbReference>
<evidence type="ECO:0000256" key="4">
    <source>
        <dbReference type="ARBA" id="ARBA00022801"/>
    </source>
</evidence>
<dbReference type="CDD" id="cd00032">
    <property type="entry name" value="CASc"/>
    <property type="match status" value="1"/>
</dbReference>
<keyword evidence="11" id="KW-1185">Reference proteome</keyword>
<evidence type="ECO:0000256" key="7">
    <source>
        <dbReference type="RuleBase" id="RU003971"/>
    </source>
</evidence>
<dbReference type="GeneID" id="115885196"/>
<proteinExistence type="inferred from homology"/>
<dbReference type="FunFam" id="3.40.50.1460:FF:000001">
    <property type="entry name" value="Caspase-3 preproprotein"/>
    <property type="match status" value="1"/>
</dbReference>
<name>A0A6J2Y9G9_SITOR</name>
<reference evidence="12" key="1">
    <citation type="submission" date="2025-08" db="UniProtKB">
        <authorList>
            <consortium name="RefSeq"/>
        </authorList>
    </citation>
    <scope>IDENTIFICATION</scope>
    <source>
        <tissue evidence="12">Gonads</tissue>
    </source>
</reference>
<dbReference type="InterPro" id="IPR016129">
    <property type="entry name" value="Caspase_his_AS"/>
</dbReference>
<evidence type="ECO:0000256" key="6">
    <source>
        <dbReference type="ARBA" id="ARBA00023145"/>
    </source>
</evidence>
<dbReference type="InterPro" id="IPR002138">
    <property type="entry name" value="Pept_C14_p10"/>
</dbReference>
<evidence type="ECO:0000313" key="12">
    <source>
        <dbReference type="RefSeq" id="XP_030759881.1"/>
    </source>
</evidence>
<dbReference type="GO" id="GO:0043525">
    <property type="term" value="P:positive regulation of neuron apoptotic process"/>
    <property type="evidence" value="ECO:0007669"/>
    <property type="project" value="TreeGrafter"/>
</dbReference>
<dbReference type="SUPFAM" id="SSF52129">
    <property type="entry name" value="Caspase-like"/>
    <property type="match status" value="1"/>
</dbReference>
<keyword evidence="6" id="KW-0865">Zymogen</keyword>
<dbReference type="GO" id="GO:0045476">
    <property type="term" value="P:nurse cell apoptotic process"/>
    <property type="evidence" value="ECO:0007669"/>
    <property type="project" value="UniProtKB-ARBA"/>
</dbReference>
<dbReference type="PANTHER" id="PTHR10454">
    <property type="entry name" value="CASPASE"/>
    <property type="match status" value="1"/>
</dbReference>
<evidence type="ECO:0000256" key="5">
    <source>
        <dbReference type="ARBA" id="ARBA00022807"/>
    </source>
</evidence>
<keyword evidence="4" id="KW-0378">Hydrolase</keyword>
<dbReference type="PROSITE" id="PS01121">
    <property type="entry name" value="CASPASE_HIS"/>
    <property type="match status" value="1"/>
</dbReference>
<dbReference type="PANTHER" id="PTHR10454:SF245">
    <property type="entry name" value="CASPASE-RELATED"/>
    <property type="match status" value="1"/>
</dbReference>
<feature type="compositionally biased region" description="Basic and acidic residues" evidence="8">
    <location>
        <begin position="1"/>
        <end position="10"/>
    </location>
</feature>
<dbReference type="PROSITE" id="PS01122">
    <property type="entry name" value="CASPASE_CYS"/>
    <property type="match status" value="1"/>
</dbReference>
<dbReference type="InterPro" id="IPR001309">
    <property type="entry name" value="Pept_C14_p20"/>
</dbReference>
<protein>
    <submittedName>
        <fullName evidence="12">Caspase-1-like isoform X1</fullName>
    </submittedName>
</protein>
<feature type="compositionally biased region" description="Acidic residues" evidence="8">
    <location>
        <begin position="40"/>
        <end position="49"/>
    </location>
</feature>
<keyword evidence="2" id="KW-0645">Protease</keyword>
<evidence type="ECO:0000259" key="10">
    <source>
        <dbReference type="PROSITE" id="PS50208"/>
    </source>
</evidence>
<evidence type="ECO:0000256" key="3">
    <source>
        <dbReference type="ARBA" id="ARBA00022703"/>
    </source>
</evidence>
<comment type="similarity">
    <text evidence="1 7">Belongs to the peptidase C14A family.</text>
</comment>
<dbReference type="OrthoDB" id="6116485at2759"/>
<evidence type="ECO:0000256" key="8">
    <source>
        <dbReference type="SAM" id="MobiDB-lite"/>
    </source>
</evidence>
<dbReference type="PROSITE" id="PS50207">
    <property type="entry name" value="CASPASE_P10"/>
    <property type="match status" value="1"/>
</dbReference>
<feature type="region of interest" description="Disordered" evidence="8">
    <location>
        <begin position="1"/>
        <end position="63"/>
    </location>
</feature>
<dbReference type="Pfam" id="PF00656">
    <property type="entry name" value="Peptidase_C14"/>
    <property type="match status" value="1"/>
</dbReference>
<dbReference type="Proteomes" id="UP000504635">
    <property type="component" value="Unplaced"/>
</dbReference>
<dbReference type="GO" id="GO:0004197">
    <property type="term" value="F:cysteine-type endopeptidase activity"/>
    <property type="evidence" value="ECO:0007669"/>
    <property type="project" value="InterPro"/>
</dbReference>
<dbReference type="Gene3D" id="3.40.50.1460">
    <property type="match status" value="1"/>
</dbReference>
<dbReference type="GO" id="GO:0045751">
    <property type="term" value="P:negative regulation of Toll signaling pathway"/>
    <property type="evidence" value="ECO:0007669"/>
    <property type="project" value="UniProtKB-ARBA"/>
</dbReference>
<dbReference type="KEGG" id="soy:115885196"/>
<feature type="compositionally biased region" description="Basic and acidic residues" evidence="8">
    <location>
        <begin position="17"/>
        <end position="26"/>
    </location>
</feature>
<feature type="domain" description="Caspase family p10" evidence="9">
    <location>
        <begin position="221"/>
        <end position="314"/>
    </location>
</feature>
<evidence type="ECO:0000259" key="9">
    <source>
        <dbReference type="PROSITE" id="PS50207"/>
    </source>
</evidence>
<dbReference type="GO" id="GO:0016322">
    <property type="term" value="P:neuron remodeling"/>
    <property type="evidence" value="ECO:0007669"/>
    <property type="project" value="UniProtKB-ARBA"/>
</dbReference>